<evidence type="ECO:0000256" key="5">
    <source>
        <dbReference type="ARBA" id="ARBA00023004"/>
    </source>
</evidence>
<dbReference type="InterPro" id="IPR007197">
    <property type="entry name" value="rSAM"/>
</dbReference>
<feature type="non-terminal residue" evidence="8">
    <location>
        <position position="137"/>
    </location>
</feature>
<name>A0A382IEX5_9ZZZZ</name>
<evidence type="ECO:0000256" key="6">
    <source>
        <dbReference type="ARBA" id="ARBA00023014"/>
    </source>
</evidence>
<feature type="domain" description="Radical SAM core" evidence="7">
    <location>
        <begin position="22"/>
        <end position="120"/>
    </location>
</feature>
<dbReference type="InterPro" id="IPR000385">
    <property type="entry name" value="MoaA_NifB_PqqE_Fe-S-bd_CS"/>
</dbReference>
<sequence length="137" mass="15851">MHVHSKVPGKQPNEIVYITWTLTSTCNFSCSYCSDELHDKEYNFPNIDGALHFINTLMGNLPKNAYICLALTGGEPTLWPELITFLNQVKNIFKNKTQDITIQVDTNLSRTNRYWQEFANKELWDIVVLHASYHAEE</sequence>
<evidence type="ECO:0000256" key="1">
    <source>
        <dbReference type="ARBA" id="ARBA00001966"/>
    </source>
</evidence>
<evidence type="ECO:0000256" key="3">
    <source>
        <dbReference type="ARBA" id="ARBA00022691"/>
    </source>
</evidence>
<dbReference type="Gene3D" id="3.20.20.70">
    <property type="entry name" value="Aldolase class I"/>
    <property type="match status" value="1"/>
</dbReference>
<keyword evidence="5" id="KW-0408">Iron</keyword>
<protein>
    <recommendedName>
        <fullName evidence="7">Radical SAM core domain-containing protein</fullName>
    </recommendedName>
</protein>
<proteinExistence type="predicted"/>
<comment type="cofactor">
    <cofactor evidence="1">
        <name>[4Fe-4S] cluster</name>
        <dbReference type="ChEBI" id="CHEBI:49883"/>
    </cofactor>
</comment>
<gene>
    <name evidence="8" type="ORF">METZ01_LOCUS250651</name>
</gene>
<evidence type="ECO:0000259" key="7">
    <source>
        <dbReference type="Pfam" id="PF04055"/>
    </source>
</evidence>
<dbReference type="GO" id="GO:0003824">
    <property type="term" value="F:catalytic activity"/>
    <property type="evidence" value="ECO:0007669"/>
    <property type="project" value="InterPro"/>
</dbReference>
<dbReference type="EMBL" id="UINC01066765">
    <property type="protein sequence ID" value="SVB97797.1"/>
    <property type="molecule type" value="Genomic_DNA"/>
</dbReference>
<keyword evidence="3" id="KW-0949">S-adenosyl-L-methionine</keyword>
<reference evidence="8" key="1">
    <citation type="submission" date="2018-05" db="EMBL/GenBank/DDBJ databases">
        <authorList>
            <person name="Lanie J.A."/>
            <person name="Ng W.-L."/>
            <person name="Kazmierczak K.M."/>
            <person name="Andrzejewski T.M."/>
            <person name="Davidsen T.M."/>
            <person name="Wayne K.J."/>
            <person name="Tettelin H."/>
            <person name="Glass J.I."/>
            <person name="Rusch D."/>
            <person name="Podicherti R."/>
            <person name="Tsui H.-C.T."/>
            <person name="Winkler M.E."/>
        </authorList>
    </citation>
    <scope>NUCLEOTIDE SEQUENCE</scope>
</reference>
<accession>A0A382IEX5</accession>
<dbReference type="Pfam" id="PF04055">
    <property type="entry name" value="Radical_SAM"/>
    <property type="match status" value="1"/>
</dbReference>
<evidence type="ECO:0000256" key="2">
    <source>
        <dbReference type="ARBA" id="ARBA00022485"/>
    </source>
</evidence>
<evidence type="ECO:0000313" key="8">
    <source>
        <dbReference type="EMBL" id="SVB97797.1"/>
    </source>
</evidence>
<keyword evidence="6" id="KW-0411">Iron-sulfur</keyword>
<dbReference type="PROSITE" id="PS01305">
    <property type="entry name" value="MOAA_NIFB_PQQE"/>
    <property type="match status" value="1"/>
</dbReference>
<dbReference type="SFLD" id="SFLDS00029">
    <property type="entry name" value="Radical_SAM"/>
    <property type="match status" value="1"/>
</dbReference>
<keyword evidence="2" id="KW-0004">4Fe-4S</keyword>
<dbReference type="GO" id="GO:0046872">
    <property type="term" value="F:metal ion binding"/>
    <property type="evidence" value="ECO:0007669"/>
    <property type="project" value="UniProtKB-KW"/>
</dbReference>
<dbReference type="GO" id="GO:0051539">
    <property type="term" value="F:4 iron, 4 sulfur cluster binding"/>
    <property type="evidence" value="ECO:0007669"/>
    <property type="project" value="UniProtKB-KW"/>
</dbReference>
<dbReference type="InterPro" id="IPR013785">
    <property type="entry name" value="Aldolase_TIM"/>
</dbReference>
<dbReference type="InterPro" id="IPR058240">
    <property type="entry name" value="rSAM_sf"/>
</dbReference>
<keyword evidence="4" id="KW-0479">Metal-binding</keyword>
<organism evidence="8">
    <name type="scientific">marine metagenome</name>
    <dbReference type="NCBI Taxonomy" id="408172"/>
    <lineage>
        <taxon>unclassified sequences</taxon>
        <taxon>metagenomes</taxon>
        <taxon>ecological metagenomes</taxon>
    </lineage>
</organism>
<evidence type="ECO:0000256" key="4">
    <source>
        <dbReference type="ARBA" id="ARBA00022723"/>
    </source>
</evidence>
<dbReference type="AlphaFoldDB" id="A0A382IEX5"/>
<dbReference type="SUPFAM" id="SSF102114">
    <property type="entry name" value="Radical SAM enzymes"/>
    <property type="match status" value="1"/>
</dbReference>